<keyword evidence="1" id="KW-1133">Transmembrane helix</keyword>
<reference evidence="2 3" key="1">
    <citation type="submission" date="2016-12" db="EMBL/GenBank/DDBJ databases">
        <title>Complete genome sequence of Microbacterium aurum KACC 15219.</title>
        <authorList>
            <person name="Jung Y."/>
            <person name="Shin J.-H."/>
            <person name="Lee Y.-J."/>
            <person name="Yi H."/>
            <person name="Bahn Y.-S."/>
            <person name="Kim J.F."/>
            <person name="Lee D.-W."/>
        </authorList>
    </citation>
    <scope>NUCLEOTIDE SEQUENCE [LARGE SCALE GENOMIC DNA]</scope>
    <source>
        <strain evidence="2 3">KACC 15219</strain>
    </source>
</reference>
<keyword evidence="1" id="KW-0812">Transmembrane</keyword>
<gene>
    <name evidence="2" type="ORF">BOH66_11875</name>
</gene>
<accession>A0A1P8UCU6</accession>
<name>A0A1P8UCU6_9MICO</name>
<evidence type="ECO:0000256" key="1">
    <source>
        <dbReference type="SAM" id="Phobius"/>
    </source>
</evidence>
<keyword evidence="3" id="KW-1185">Reference proteome</keyword>
<proteinExistence type="predicted"/>
<evidence type="ECO:0008006" key="4">
    <source>
        <dbReference type="Google" id="ProtNLM"/>
    </source>
</evidence>
<dbReference type="KEGG" id="maur:BOH66_11875"/>
<evidence type="ECO:0000313" key="2">
    <source>
        <dbReference type="EMBL" id="APZ35880.1"/>
    </source>
</evidence>
<feature type="transmembrane region" description="Helical" evidence="1">
    <location>
        <begin position="34"/>
        <end position="57"/>
    </location>
</feature>
<dbReference type="STRING" id="36805.BOH66_11875"/>
<organism evidence="2 3">
    <name type="scientific">Microbacterium aurum</name>
    <dbReference type="NCBI Taxonomy" id="36805"/>
    <lineage>
        <taxon>Bacteria</taxon>
        <taxon>Bacillati</taxon>
        <taxon>Actinomycetota</taxon>
        <taxon>Actinomycetes</taxon>
        <taxon>Micrococcales</taxon>
        <taxon>Microbacteriaceae</taxon>
        <taxon>Microbacterium</taxon>
    </lineage>
</organism>
<evidence type="ECO:0000313" key="3">
    <source>
        <dbReference type="Proteomes" id="UP000187185"/>
    </source>
</evidence>
<keyword evidence="1" id="KW-0472">Membrane</keyword>
<dbReference type="Proteomes" id="UP000187185">
    <property type="component" value="Chromosome"/>
</dbReference>
<dbReference type="EMBL" id="CP018762">
    <property type="protein sequence ID" value="APZ35880.1"/>
    <property type="molecule type" value="Genomic_DNA"/>
</dbReference>
<protein>
    <recommendedName>
        <fullName evidence="4">Peptidoglycan-binding protein</fullName>
    </recommendedName>
</protein>
<dbReference type="Gene3D" id="2.40.420.20">
    <property type="match status" value="1"/>
</dbReference>
<dbReference type="AlphaFoldDB" id="A0A1P8UCU6"/>
<sequence>MAADEVVDGDVAAGDAAGASRVSGWRRVFTGNRALWLVAAAAVVALVAGLLVGRFVLSPADAAASGEPPEAGLVTVPVEFGALSNDVTIRGEVAYADAVDVTIDTSGLGGAAVVTGNVPEVGAMLDPLSVALTVSGRPVIVLPGELPAYRSLAFGMSGPDVVQFKQAMAAVGIDAGDPASDVFDEKAAAAVGALYAQAGYPAPVPAEGAAEGVSAAEDGVGAAQLSLASARADLSRAGAGASAEQVREADVAIAQAQRELAVVQASKPADPADAAAMARWQADVGNAQDNVGLAQLRRQQLDTAPDTASARAGVQAAEQQLADAQRALARARQDALPTLPAGEVLYLTDLPRRVDAVNVTRGQTLQGAAMTVSGATIALTGSIAEADAALLAVGDRAVFDLPDGGEHAATVEALTPGKSAGERWSVTLTPEALTTEQAQQVQGRNVRVTIPVGSTSGEVLYVPVAALTAGPGGESRVEVVEGDPRDGERAQTRMVVVETGLAAGGQVEVTATDGDLGEGDLVVVGR</sequence>
<dbReference type="OrthoDB" id="3268648at2"/>